<dbReference type="AlphaFoldDB" id="A0A0E9W3I5"/>
<name>A0A0E9W3I5_ANGAN</name>
<evidence type="ECO:0000313" key="1">
    <source>
        <dbReference type="EMBL" id="JAH84145.1"/>
    </source>
</evidence>
<reference evidence="1" key="1">
    <citation type="submission" date="2014-11" db="EMBL/GenBank/DDBJ databases">
        <authorList>
            <person name="Amaro Gonzalez C."/>
        </authorList>
    </citation>
    <scope>NUCLEOTIDE SEQUENCE</scope>
</reference>
<organism evidence="1">
    <name type="scientific">Anguilla anguilla</name>
    <name type="common">European freshwater eel</name>
    <name type="synonym">Muraena anguilla</name>
    <dbReference type="NCBI Taxonomy" id="7936"/>
    <lineage>
        <taxon>Eukaryota</taxon>
        <taxon>Metazoa</taxon>
        <taxon>Chordata</taxon>
        <taxon>Craniata</taxon>
        <taxon>Vertebrata</taxon>
        <taxon>Euteleostomi</taxon>
        <taxon>Actinopterygii</taxon>
        <taxon>Neopterygii</taxon>
        <taxon>Teleostei</taxon>
        <taxon>Anguilliformes</taxon>
        <taxon>Anguillidae</taxon>
        <taxon>Anguilla</taxon>
    </lineage>
</organism>
<dbReference type="EMBL" id="GBXM01024432">
    <property type="protein sequence ID" value="JAH84145.1"/>
    <property type="molecule type" value="Transcribed_RNA"/>
</dbReference>
<reference evidence="1" key="2">
    <citation type="journal article" date="2015" name="Fish Shellfish Immunol.">
        <title>Early steps in the European eel (Anguilla anguilla)-Vibrio vulnificus interaction in the gills: Role of the RtxA13 toxin.</title>
        <authorList>
            <person name="Callol A."/>
            <person name="Pajuelo D."/>
            <person name="Ebbesson L."/>
            <person name="Teles M."/>
            <person name="MacKenzie S."/>
            <person name="Amaro C."/>
        </authorList>
    </citation>
    <scope>NUCLEOTIDE SEQUENCE</scope>
</reference>
<proteinExistence type="predicted"/>
<protein>
    <submittedName>
        <fullName evidence="1">Uncharacterized protein</fullName>
    </submittedName>
</protein>
<accession>A0A0E9W3I5</accession>
<sequence>MYCGRVSVALCSYKSVPWSSSKLETRITTF</sequence>